<accession>A0A974P5B4</accession>
<dbReference type="AlphaFoldDB" id="A0A974P5B4"/>
<organism evidence="1">
    <name type="scientific">Phenylobacterium glaciei</name>
    <dbReference type="NCBI Taxonomy" id="2803784"/>
    <lineage>
        <taxon>Bacteria</taxon>
        <taxon>Pseudomonadati</taxon>
        <taxon>Pseudomonadota</taxon>
        <taxon>Alphaproteobacteria</taxon>
        <taxon>Caulobacterales</taxon>
        <taxon>Caulobacteraceae</taxon>
        <taxon>Phenylobacterium</taxon>
    </lineage>
</organism>
<dbReference type="PANTHER" id="PTHR39217:SF1">
    <property type="entry name" value="GLUTATHIONE SYNTHETASE"/>
    <property type="match status" value="1"/>
</dbReference>
<proteinExistence type="predicted"/>
<protein>
    <recommendedName>
        <fullName evidence="2">Prokaryotic glutathione synthetase ATP-binding domain-containing protein</fullName>
    </recommendedName>
</protein>
<evidence type="ECO:0000313" key="1">
    <source>
        <dbReference type="EMBL" id="QQZ51501.1"/>
    </source>
</evidence>
<dbReference type="InterPro" id="IPR053191">
    <property type="entry name" value="DcsG_Biosynth_Enzyme"/>
</dbReference>
<dbReference type="SUPFAM" id="SSF56059">
    <property type="entry name" value="Glutathione synthetase ATP-binding domain-like"/>
    <property type="match status" value="1"/>
</dbReference>
<sequence length="109" mass="11565">MTQGEVSLIFVDGEFSHAVRKLPGGGDYRIQVIHGGGDHPYDPSPAQIEAARAFAAALPVPALACRVDVIPTPAGPLLMELEVIEPHLFPTYGPHLGERMAQACGRLLA</sequence>
<dbReference type="EMBL" id="CP068570">
    <property type="protein sequence ID" value="QQZ51501.1"/>
    <property type="molecule type" value="Genomic_DNA"/>
</dbReference>
<gene>
    <name evidence="1" type="ORF">JKL49_11180</name>
</gene>
<name>A0A974P5B4_9CAUL</name>
<dbReference type="PANTHER" id="PTHR39217">
    <property type="match status" value="1"/>
</dbReference>
<reference evidence="1" key="1">
    <citation type="submission" date="2021-01" db="EMBL/GenBank/DDBJ databases">
        <title>Genome sequence of Phenylobacterium sp. 20VBR1 isolated from a valley glaceir, Ny-Alesund, Svalbard.</title>
        <authorList>
            <person name="Thomas F.A."/>
            <person name="Krishnan K.P."/>
            <person name="Sinha R.K."/>
        </authorList>
    </citation>
    <scope>NUCLEOTIDE SEQUENCE</scope>
    <source>
        <strain evidence="1">20VBR1</strain>
    </source>
</reference>
<evidence type="ECO:0008006" key="2">
    <source>
        <dbReference type="Google" id="ProtNLM"/>
    </source>
</evidence>
<dbReference type="Gene3D" id="3.30.470.20">
    <property type="entry name" value="ATP-grasp fold, B domain"/>
    <property type="match status" value="1"/>
</dbReference>